<dbReference type="PeptideAtlas" id="Q9N431"/>
<dbReference type="PANTHER" id="PTHR36940:SF2">
    <property type="entry name" value="PROTEIN CBG01577"/>
    <property type="match status" value="1"/>
</dbReference>
<gene>
    <name evidence="4" type="ORF">CELE_Y38C1AA.7</name>
    <name evidence="4 6" type="ORF">Y38C1AA.7</name>
</gene>
<dbReference type="WormBase" id="Y38C1AA.7">
    <property type="protein sequence ID" value="CE25245"/>
    <property type="gene ID" value="WBGene00021398"/>
</dbReference>
<evidence type="ECO:0000313" key="5">
    <source>
        <dbReference type="Proteomes" id="UP000001940"/>
    </source>
</evidence>
<comment type="interaction">
    <interactant intactId="EBI-314391">
        <id>Q9N431</id>
    </interactant>
    <interactant intactId="EBI-314346">
        <id>Q9GYJ9</id>
        <label>snx-1</label>
    </interactant>
    <organismsDiffer>false</organismsDiffer>
    <experiments>3</experiments>
</comment>
<dbReference type="InterPro" id="IPR055514">
    <property type="entry name" value="DUF7087"/>
</dbReference>
<proteinExistence type="evidence at protein level"/>
<keyword evidence="2" id="KW-0472">Membrane</keyword>
<dbReference type="GeneID" id="176830"/>
<dbReference type="PhylomeDB" id="Q9N431"/>
<evidence type="ECO:0007829" key="7">
    <source>
        <dbReference type="PeptideAtlas" id="Q9N431"/>
    </source>
</evidence>
<reference evidence="4 5" key="1">
    <citation type="journal article" date="1998" name="Science">
        <title>Genome sequence of the nematode C. elegans: a platform for investigating biology.</title>
        <authorList>
            <consortium name="The C. elegans sequencing consortium"/>
            <person name="Sulson J.E."/>
            <person name="Waterston R."/>
        </authorList>
    </citation>
    <scope>NUCLEOTIDE SEQUENCE [LARGE SCALE GENOMIC DNA]</scope>
    <source>
        <strain evidence="4 5">Bristol N2</strain>
    </source>
</reference>
<dbReference type="IntAct" id="Q9N431">
    <property type="interactions" value="6"/>
</dbReference>
<feature type="compositionally biased region" description="Low complexity" evidence="1">
    <location>
        <begin position="143"/>
        <end position="153"/>
    </location>
</feature>
<evidence type="ECO:0000256" key="2">
    <source>
        <dbReference type="SAM" id="Phobius"/>
    </source>
</evidence>
<dbReference type="OMA" id="EDCNFLA"/>
<sequence>MDQIPPYEFNKYVLYVRGAVIVCASFELLLVLFGSLEDCNFLAKLFYFIFLGGAVAISAHNIGLNVDGREELNKVLSSSENEVRGKSAALILVPALSGVLVFLCVSGHAFFSLFVLIHVLAAVGQLGIEVYELKKGQSGGSARGAAPSAQDPAAAPPAQ</sequence>
<feature type="domain" description="DUF7087" evidence="3">
    <location>
        <begin position="6"/>
        <end position="133"/>
    </location>
</feature>
<dbReference type="FunCoup" id="Q9N431">
    <property type="interactions" value="1522"/>
</dbReference>
<dbReference type="InParanoid" id="Q9N431"/>
<dbReference type="Proteomes" id="UP000001940">
    <property type="component" value="Chromosome IV"/>
</dbReference>
<keyword evidence="7" id="KW-1267">Proteomics identification</keyword>
<dbReference type="Pfam" id="PF23346">
    <property type="entry name" value="DUF7087"/>
    <property type="match status" value="1"/>
</dbReference>
<accession>Q9N431</accession>
<dbReference type="RefSeq" id="NP_499872.1">
    <property type="nucleotide sequence ID" value="NM_067471.6"/>
</dbReference>
<evidence type="ECO:0000313" key="6">
    <source>
        <dbReference type="WormBase" id="Y38C1AA.7"/>
    </source>
</evidence>
<feature type="transmembrane region" description="Helical" evidence="2">
    <location>
        <begin position="87"/>
        <end position="103"/>
    </location>
</feature>
<dbReference type="PANTHER" id="PTHR36940">
    <property type="entry name" value="PROTEIN CBG20338"/>
    <property type="match status" value="1"/>
</dbReference>
<protein>
    <submittedName>
        <fullName evidence="4">DUF7087 domain-containing protein</fullName>
    </submittedName>
</protein>
<dbReference type="AlphaFoldDB" id="Q9N431"/>
<keyword evidence="5" id="KW-1185">Reference proteome</keyword>
<feature type="transmembrane region" description="Helical" evidence="2">
    <location>
        <begin position="45"/>
        <end position="66"/>
    </location>
</feature>
<feature type="transmembrane region" description="Helical" evidence="2">
    <location>
        <begin position="12"/>
        <end position="33"/>
    </location>
</feature>
<keyword evidence="2" id="KW-0812">Transmembrane</keyword>
<dbReference type="CTD" id="176830"/>
<dbReference type="AGR" id="WB:WBGene00021398"/>
<dbReference type="Bgee" id="WBGene00021398">
    <property type="expression patterns" value="Expressed in adult organism and 4 other cell types or tissues"/>
</dbReference>
<dbReference type="DIP" id="DIP-26978N"/>
<dbReference type="EMBL" id="BX284604">
    <property type="protein sequence ID" value="CCD70252.1"/>
    <property type="molecule type" value="Genomic_DNA"/>
</dbReference>
<dbReference type="PaxDb" id="6239-Y38C1AA.7"/>
<dbReference type="OrthoDB" id="5813840at2759"/>
<name>Q9N431_CAEEL</name>
<evidence type="ECO:0000256" key="1">
    <source>
        <dbReference type="SAM" id="MobiDB-lite"/>
    </source>
</evidence>
<feature type="region of interest" description="Disordered" evidence="1">
    <location>
        <begin position="137"/>
        <end position="159"/>
    </location>
</feature>
<evidence type="ECO:0000259" key="3">
    <source>
        <dbReference type="Pfam" id="PF23346"/>
    </source>
</evidence>
<dbReference type="eggNOG" id="ENOG502THN2">
    <property type="taxonomic scope" value="Eukaryota"/>
</dbReference>
<dbReference type="HOGENOM" id="CLU_103079_0_0_1"/>
<dbReference type="UCSC" id="Y38C1AA.7">
    <property type="organism name" value="c. elegans"/>
</dbReference>
<dbReference type="KEGG" id="cel:CELE_Y38C1AA.7"/>
<organism evidence="4 5">
    <name type="scientific">Caenorhabditis elegans</name>
    <dbReference type="NCBI Taxonomy" id="6239"/>
    <lineage>
        <taxon>Eukaryota</taxon>
        <taxon>Metazoa</taxon>
        <taxon>Ecdysozoa</taxon>
        <taxon>Nematoda</taxon>
        <taxon>Chromadorea</taxon>
        <taxon>Rhabditida</taxon>
        <taxon>Rhabditina</taxon>
        <taxon>Rhabditomorpha</taxon>
        <taxon>Rhabditoidea</taxon>
        <taxon>Rhabditidae</taxon>
        <taxon>Peloderinae</taxon>
        <taxon>Caenorhabditis</taxon>
    </lineage>
</organism>
<evidence type="ECO:0000313" key="4">
    <source>
        <dbReference type="EMBL" id="CCD70252.1"/>
    </source>
</evidence>
<dbReference type="STRING" id="6239.Y38C1AA.7.1"/>
<keyword evidence="2" id="KW-1133">Transmembrane helix</keyword>